<evidence type="ECO:0000313" key="3">
    <source>
        <dbReference type="EMBL" id="KAA6344425.1"/>
    </source>
</evidence>
<dbReference type="PANTHER" id="PTHR42915:SF1">
    <property type="entry name" value="PEPTIDOGLYCAN BETA-N-ACETYLMURAMIDASE NAMZ"/>
    <property type="match status" value="1"/>
</dbReference>
<dbReference type="Gene3D" id="3.40.50.12170">
    <property type="entry name" value="Uncharacterised protein PF07075, DUF1343"/>
    <property type="match status" value="1"/>
</dbReference>
<dbReference type="EMBL" id="SNRY01000218">
    <property type="protein sequence ID" value="KAA6344425.1"/>
    <property type="molecule type" value="Genomic_DNA"/>
</dbReference>
<dbReference type="Gene3D" id="3.90.1150.140">
    <property type="match status" value="1"/>
</dbReference>
<evidence type="ECO:0008006" key="4">
    <source>
        <dbReference type="Google" id="ProtNLM"/>
    </source>
</evidence>
<sequence>MRQTIMKKRLFILILPCIVFVYPLCAQHNEVVVGAEQTDLYFPLLKGKRIALFSNHTGRVGDKHLLDVLVENKFNVVLIFSPEHGFRGEAGAGDSVLSSVDEKTGIPILSLYDGKLQKPDEISLHKFDWLVVDLQDVGLRFYTYYISVVRWMNVCAEYHKNMLLLDRPNPNGHYVDGPVLDRKYKSDVGELPIPIVHGMTLGELVRMVNGEKWLSASRTCRLTVIPCKNYTHQTIYRLPVPPSPNLPNMTAVYLYPSLCYLEATPVSLGRGTPLPFQVYGHPDMKGYEYDFTPQSVPAAKNPPQLGKLCHGVNLSALPDEEIWKKGIDLSYIIDAYRNLNRGDAFFRPFFERLVGVDYVRKMIEEGKNAGEIKAMWKSDVEKFKKQRKPYLLYEE</sequence>
<dbReference type="PANTHER" id="PTHR42915">
    <property type="entry name" value="HYPOTHETICAL 460 KDA PROTEIN IN FEUA-SIGW INTERGENIC REGION [PRECURSOR]"/>
    <property type="match status" value="1"/>
</dbReference>
<evidence type="ECO:0000259" key="1">
    <source>
        <dbReference type="Pfam" id="PF07075"/>
    </source>
</evidence>
<evidence type="ECO:0000259" key="2">
    <source>
        <dbReference type="Pfam" id="PF20732"/>
    </source>
</evidence>
<proteinExistence type="predicted"/>
<dbReference type="GO" id="GO:0033922">
    <property type="term" value="F:peptidoglycan beta-N-acetylmuramidase activity"/>
    <property type="evidence" value="ECO:0007669"/>
    <property type="project" value="InterPro"/>
</dbReference>
<organism evidence="3">
    <name type="scientific">termite gut metagenome</name>
    <dbReference type="NCBI Taxonomy" id="433724"/>
    <lineage>
        <taxon>unclassified sequences</taxon>
        <taxon>metagenomes</taxon>
        <taxon>organismal metagenomes</taxon>
    </lineage>
</organism>
<name>A0A5J4SGF5_9ZZZZ</name>
<feature type="domain" description="Peptidoglycan beta-N-acetylmuramidase NamZ N-terminal" evidence="1">
    <location>
        <begin position="50"/>
        <end position="249"/>
    </location>
</feature>
<accession>A0A5J4SGF5</accession>
<dbReference type="AlphaFoldDB" id="A0A5J4SGF5"/>
<dbReference type="Pfam" id="PF07075">
    <property type="entry name" value="NamZ_N"/>
    <property type="match status" value="1"/>
</dbReference>
<dbReference type="InterPro" id="IPR048503">
    <property type="entry name" value="NamZ_C"/>
</dbReference>
<dbReference type="InterPro" id="IPR008302">
    <property type="entry name" value="NamZ"/>
</dbReference>
<protein>
    <recommendedName>
        <fullName evidence="4">DUF1343 domain-containing protein</fullName>
    </recommendedName>
</protein>
<dbReference type="InterPro" id="IPR048502">
    <property type="entry name" value="NamZ_N"/>
</dbReference>
<reference evidence="3" key="1">
    <citation type="submission" date="2019-03" db="EMBL/GenBank/DDBJ databases">
        <title>Single cell metagenomics reveals metabolic interactions within the superorganism composed of flagellate Streblomastix strix and complex community of Bacteroidetes bacteria on its surface.</title>
        <authorList>
            <person name="Treitli S.C."/>
            <person name="Kolisko M."/>
            <person name="Husnik F."/>
            <person name="Keeling P."/>
            <person name="Hampl V."/>
        </authorList>
    </citation>
    <scope>NUCLEOTIDE SEQUENCE</scope>
    <source>
        <strain evidence="3">STM</strain>
    </source>
</reference>
<feature type="domain" description="Peptidoglycan beta-N-acetylmuramidase NamZ C-terminal" evidence="2">
    <location>
        <begin position="253"/>
        <end position="393"/>
    </location>
</feature>
<comment type="caution">
    <text evidence="3">The sequence shown here is derived from an EMBL/GenBank/DDBJ whole genome shotgun (WGS) entry which is preliminary data.</text>
</comment>
<dbReference type="PIRSF" id="PIRSF016719">
    <property type="entry name" value="UCP016719"/>
    <property type="match status" value="1"/>
</dbReference>
<gene>
    <name evidence="3" type="ORF">EZS27_007940</name>
</gene>
<dbReference type="Pfam" id="PF20732">
    <property type="entry name" value="NamZ_C"/>
    <property type="match status" value="1"/>
</dbReference>